<dbReference type="Gene3D" id="1.10.30.50">
    <property type="match status" value="1"/>
</dbReference>
<comment type="caution">
    <text evidence="2">The sequence shown here is derived from an EMBL/GenBank/DDBJ whole genome shotgun (WGS) entry which is preliminary data.</text>
</comment>
<dbReference type="EMBL" id="DTGT01000177">
    <property type="protein sequence ID" value="HGH60761.1"/>
    <property type="molecule type" value="Genomic_DNA"/>
</dbReference>
<protein>
    <submittedName>
        <fullName evidence="2">HNH endonuclease</fullName>
    </submittedName>
</protein>
<evidence type="ECO:0000313" key="2">
    <source>
        <dbReference type="EMBL" id="HGH60761.1"/>
    </source>
</evidence>
<dbReference type="PANTHER" id="PTHR33877:SF2">
    <property type="entry name" value="OS07G0170200 PROTEIN"/>
    <property type="match status" value="1"/>
</dbReference>
<dbReference type="InterPro" id="IPR052892">
    <property type="entry name" value="NA-targeting_endonuclease"/>
</dbReference>
<accession>A0A7C4ARD1</accession>
<dbReference type="InterPro" id="IPR029471">
    <property type="entry name" value="HNH_5"/>
</dbReference>
<dbReference type="CDD" id="cd00085">
    <property type="entry name" value="HNHc"/>
    <property type="match status" value="1"/>
</dbReference>
<reference evidence="2" key="1">
    <citation type="journal article" date="2020" name="mSystems">
        <title>Genome- and Community-Level Interaction Insights into Carbon Utilization and Element Cycling Functions of Hydrothermarchaeota in Hydrothermal Sediment.</title>
        <authorList>
            <person name="Zhou Z."/>
            <person name="Liu Y."/>
            <person name="Xu W."/>
            <person name="Pan J."/>
            <person name="Luo Z.H."/>
            <person name="Li M."/>
        </authorList>
    </citation>
    <scope>NUCLEOTIDE SEQUENCE [LARGE SCALE GENOMIC DNA]</scope>
    <source>
        <strain evidence="2">SpSt-769</strain>
    </source>
</reference>
<dbReference type="InterPro" id="IPR003615">
    <property type="entry name" value="HNH_nuc"/>
</dbReference>
<dbReference type="AlphaFoldDB" id="A0A7C4ARD1"/>
<dbReference type="SMART" id="SM00507">
    <property type="entry name" value="HNHc"/>
    <property type="match status" value="1"/>
</dbReference>
<proteinExistence type="predicted"/>
<dbReference type="Pfam" id="PF14279">
    <property type="entry name" value="HNH_5"/>
    <property type="match status" value="1"/>
</dbReference>
<gene>
    <name evidence="2" type="ORF">ENV54_05625</name>
</gene>
<sequence length="171" mass="19852">MSSMEAVIVLNAGYEFIGLISWQRAMVLLFNGKVEVVKHSDRIVRTVKETFRVPAIVRLYKFIRQIYKREVPFSRKNILVRDSYTCQYCGREFPPCDLTIDHIVPKVQGGDNNWSNVVTSCKACNIRKGGMTPRQAGMRLIRQPFKPTIMEFINLYLKKRFGVDLTELLQF</sequence>
<dbReference type="PANTHER" id="PTHR33877">
    <property type="entry name" value="SLL1193 PROTEIN"/>
    <property type="match status" value="1"/>
</dbReference>
<evidence type="ECO:0000259" key="1">
    <source>
        <dbReference type="SMART" id="SM00507"/>
    </source>
</evidence>
<name>A0A7C4ARD1_9BACT</name>
<dbReference type="GO" id="GO:0004519">
    <property type="term" value="F:endonuclease activity"/>
    <property type="evidence" value="ECO:0007669"/>
    <property type="project" value="UniProtKB-KW"/>
</dbReference>
<organism evidence="2">
    <name type="scientific">Desulfomonile tiedjei</name>
    <dbReference type="NCBI Taxonomy" id="2358"/>
    <lineage>
        <taxon>Bacteria</taxon>
        <taxon>Pseudomonadati</taxon>
        <taxon>Thermodesulfobacteriota</taxon>
        <taxon>Desulfomonilia</taxon>
        <taxon>Desulfomonilales</taxon>
        <taxon>Desulfomonilaceae</taxon>
        <taxon>Desulfomonile</taxon>
    </lineage>
</organism>
<keyword evidence="2" id="KW-0378">Hydrolase</keyword>
<keyword evidence="2" id="KW-0540">Nuclease</keyword>
<keyword evidence="2" id="KW-0255">Endonuclease</keyword>
<feature type="domain" description="HNH nuclease" evidence="1">
    <location>
        <begin position="73"/>
        <end position="126"/>
    </location>
</feature>